<dbReference type="AlphaFoldDB" id="A0A4P7GHZ8"/>
<dbReference type="Proteomes" id="UP000294894">
    <property type="component" value="Chromosome"/>
</dbReference>
<evidence type="ECO:0000313" key="3">
    <source>
        <dbReference type="Proteomes" id="UP000294894"/>
    </source>
</evidence>
<evidence type="ECO:0000256" key="1">
    <source>
        <dbReference type="SAM" id="MobiDB-lite"/>
    </source>
</evidence>
<proteinExistence type="predicted"/>
<name>A0A4P7GHZ8_9ACTN</name>
<protein>
    <recommendedName>
        <fullName evidence="4">SPOR domain-containing protein</fullName>
    </recommendedName>
</protein>
<accession>A0A4P7GHZ8</accession>
<gene>
    <name evidence="2" type="ORF">EXE57_04195</name>
</gene>
<organism evidence="2 3">
    <name type="scientific">Nocardioides euryhalodurans</name>
    <dbReference type="NCBI Taxonomy" id="2518370"/>
    <lineage>
        <taxon>Bacteria</taxon>
        <taxon>Bacillati</taxon>
        <taxon>Actinomycetota</taxon>
        <taxon>Actinomycetes</taxon>
        <taxon>Propionibacteriales</taxon>
        <taxon>Nocardioidaceae</taxon>
        <taxon>Nocardioides</taxon>
    </lineage>
</organism>
<dbReference type="OrthoDB" id="3268477at2"/>
<evidence type="ECO:0008006" key="4">
    <source>
        <dbReference type="Google" id="ProtNLM"/>
    </source>
</evidence>
<evidence type="ECO:0000313" key="2">
    <source>
        <dbReference type="EMBL" id="QBR91560.1"/>
    </source>
</evidence>
<sequence length="64" mass="7497">MSDSATEYWFCLTHHRVEGPEGCRNAERLGPYATEAEAARALDKVEERNEQWDNDPRWNDDLED</sequence>
<dbReference type="KEGG" id="noy:EXE57_04195"/>
<dbReference type="RefSeq" id="WP_135074296.1">
    <property type="nucleotide sequence ID" value="NZ_CP038267.1"/>
</dbReference>
<dbReference type="EMBL" id="CP038267">
    <property type="protein sequence ID" value="QBR91560.1"/>
    <property type="molecule type" value="Genomic_DNA"/>
</dbReference>
<keyword evidence="3" id="KW-1185">Reference proteome</keyword>
<feature type="region of interest" description="Disordered" evidence="1">
    <location>
        <begin position="42"/>
        <end position="64"/>
    </location>
</feature>
<reference evidence="2 3" key="1">
    <citation type="submission" date="2019-03" db="EMBL/GenBank/DDBJ databases">
        <title>Three New Species of Nocardioides, Nocardioides euryhalodurans sp. nov., Nocardioides seonyuensis sp. nov. and Nocardioides eburneoflavus sp. nov., Iolated from Soil.</title>
        <authorList>
            <person name="Roh S.G."/>
            <person name="Lee C."/>
            <person name="Kim M.-K."/>
            <person name="Kim S.B."/>
        </authorList>
    </citation>
    <scope>NUCLEOTIDE SEQUENCE [LARGE SCALE GENOMIC DNA]</scope>
    <source>
        <strain evidence="2 3">MMS17-SY117</strain>
    </source>
</reference>